<accession>A0A162XVU8</accession>
<keyword evidence="2" id="KW-1185">Reference proteome</keyword>
<proteinExistence type="predicted"/>
<dbReference type="VEuPathDB" id="FungiDB:PHYBLDRAFT_63052"/>
<dbReference type="GeneID" id="29001970"/>
<gene>
    <name evidence="1" type="ORF">PHYBLDRAFT_63052</name>
</gene>
<name>A0A162XVU8_PHYB8</name>
<protein>
    <submittedName>
        <fullName evidence="1">Uncharacterized protein</fullName>
    </submittedName>
</protein>
<sequence>MPKLPTIEKIVLVGLIPDPQRAQNQRINNCLEPIVDELIQPYHGVRIPTFEFPAAEVFCAELIMVSCDNPASRKSSGFTAHNSTCVCFKCNRHFTPLDSTNKIDFHGFKKSEWVHRSCGKNRLHGEELNNTVTLSERKHL</sequence>
<organism evidence="1 2">
    <name type="scientific">Phycomyces blakesleeanus (strain ATCC 8743b / DSM 1359 / FGSC 10004 / NBRC 33097 / NRRL 1555)</name>
    <dbReference type="NCBI Taxonomy" id="763407"/>
    <lineage>
        <taxon>Eukaryota</taxon>
        <taxon>Fungi</taxon>
        <taxon>Fungi incertae sedis</taxon>
        <taxon>Mucoromycota</taxon>
        <taxon>Mucoromycotina</taxon>
        <taxon>Mucoromycetes</taxon>
        <taxon>Mucorales</taxon>
        <taxon>Phycomycetaceae</taxon>
        <taxon>Phycomyces</taxon>
    </lineage>
</organism>
<dbReference type="RefSeq" id="XP_018294785.1">
    <property type="nucleotide sequence ID" value="XM_018441064.1"/>
</dbReference>
<evidence type="ECO:0000313" key="2">
    <source>
        <dbReference type="Proteomes" id="UP000077315"/>
    </source>
</evidence>
<evidence type="ECO:0000313" key="1">
    <source>
        <dbReference type="EMBL" id="OAD76745.1"/>
    </source>
</evidence>
<dbReference type="Proteomes" id="UP000077315">
    <property type="component" value="Unassembled WGS sequence"/>
</dbReference>
<reference evidence="2" key="1">
    <citation type="submission" date="2015-06" db="EMBL/GenBank/DDBJ databases">
        <title>Expansion of signal transduction pathways in fungi by whole-genome duplication.</title>
        <authorList>
            <consortium name="DOE Joint Genome Institute"/>
            <person name="Corrochano L.M."/>
            <person name="Kuo A."/>
            <person name="Marcet-Houben M."/>
            <person name="Polaino S."/>
            <person name="Salamov A."/>
            <person name="Villalobos J.M."/>
            <person name="Alvarez M.I."/>
            <person name="Avalos J."/>
            <person name="Benito E.P."/>
            <person name="Benoit I."/>
            <person name="Burger G."/>
            <person name="Camino L.P."/>
            <person name="Canovas D."/>
            <person name="Cerda-Olmedo E."/>
            <person name="Cheng J.-F."/>
            <person name="Dominguez A."/>
            <person name="Elias M."/>
            <person name="Eslava A.P."/>
            <person name="Glaser F."/>
            <person name="Grimwood J."/>
            <person name="Gutierrez G."/>
            <person name="Heitman J."/>
            <person name="Henrissat B."/>
            <person name="Iturriaga E.A."/>
            <person name="Lang B.F."/>
            <person name="Lavin J.L."/>
            <person name="Lee S."/>
            <person name="Li W."/>
            <person name="Lindquist E."/>
            <person name="Lopez-Garcia S."/>
            <person name="Luque E.M."/>
            <person name="Marcos A.T."/>
            <person name="Martin J."/>
            <person name="McCluskey K."/>
            <person name="Medina H.R."/>
            <person name="Miralles-Duran A."/>
            <person name="Miyazaki A."/>
            <person name="Munoz-Torres E."/>
            <person name="Oguiza J.A."/>
            <person name="Ohm R."/>
            <person name="Olmedo M."/>
            <person name="Orejas M."/>
            <person name="Ortiz-Castellanos L."/>
            <person name="Pisabarro A.G."/>
            <person name="Rodriguez-Romero J."/>
            <person name="Ruiz-Herrera J."/>
            <person name="Ruiz-Vazquez R."/>
            <person name="Sanz C."/>
            <person name="Schackwitz W."/>
            <person name="Schmutz J."/>
            <person name="Shahriari M."/>
            <person name="Shelest E."/>
            <person name="Silva-Franco F."/>
            <person name="Soanes D."/>
            <person name="Syed K."/>
            <person name="Tagua V.G."/>
            <person name="Talbot N.J."/>
            <person name="Thon M."/>
            <person name="De vries R.P."/>
            <person name="Wiebenga A."/>
            <person name="Yadav J.S."/>
            <person name="Braun E.L."/>
            <person name="Baker S."/>
            <person name="Garre V."/>
            <person name="Horwitz B."/>
            <person name="Torres-Martinez S."/>
            <person name="Idnurm A."/>
            <person name="Herrera-Estrella A."/>
            <person name="Gabaldon T."/>
            <person name="Grigoriev I.V."/>
        </authorList>
    </citation>
    <scope>NUCLEOTIDE SEQUENCE [LARGE SCALE GENOMIC DNA]</scope>
    <source>
        <strain evidence="2">NRRL 1555(-)</strain>
    </source>
</reference>
<dbReference type="OrthoDB" id="10053513at2759"/>
<dbReference type="InParanoid" id="A0A162XVU8"/>
<dbReference type="EMBL" id="KV440975">
    <property type="protein sequence ID" value="OAD76745.1"/>
    <property type="molecule type" value="Genomic_DNA"/>
</dbReference>
<dbReference type="AlphaFoldDB" id="A0A162XVU8"/>